<keyword evidence="1" id="KW-0472">Membrane</keyword>
<organism evidence="3 5">
    <name type="scientific">Brevibacterium casei</name>
    <dbReference type="NCBI Taxonomy" id="33889"/>
    <lineage>
        <taxon>Bacteria</taxon>
        <taxon>Bacillati</taxon>
        <taxon>Actinomycetota</taxon>
        <taxon>Actinomycetes</taxon>
        <taxon>Micrococcales</taxon>
        <taxon>Brevibacteriaceae</taxon>
        <taxon>Brevibacterium</taxon>
    </lineage>
</organism>
<name>A0A165EJI5_9MICO</name>
<dbReference type="STRING" id="33889.AVW13_00850"/>
<keyword evidence="1" id="KW-1133">Transmembrane helix</keyword>
<gene>
    <name evidence="2" type="ORF">AVW13_00850</name>
    <name evidence="3" type="ORF">B8X04_14360</name>
</gene>
<evidence type="ECO:0000313" key="5">
    <source>
        <dbReference type="Proteomes" id="UP000216867"/>
    </source>
</evidence>
<dbReference type="Proteomes" id="UP000076612">
    <property type="component" value="Unassembled WGS sequence"/>
</dbReference>
<evidence type="ECO:0000313" key="4">
    <source>
        <dbReference type="Proteomes" id="UP000076612"/>
    </source>
</evidence>
<keyword evidence="1" id="KW-0812">Transmembrane</keyword>
<sequence>MVPDMYAFIWRLLPGPWFVKLVFALILIAAVVLLLMQYVFPAVAPYMPFNNATVTDEGA</sequence>
<dbReference type="EMBL" id="LQQR01000001">
    <property type="protein sequence ID" value="KZE24606.1"/>
    <property type="molecule type" value="Genomic_DNA"/>
</dbReference>
<reference evidence="2" key="2">
    <citation type="submission" date="2016-01" db="EMBL/GenBank/DDBJ databases">
        <authorList>
            <person name="Hong K.W."/>
        </authorList>
    </citation>
    <scope>NUCLEOTIDE SEQUENCE</scope>
    <source>
        <strain evidence="2">M40</strain>
    </source>
</reference>
<evidence type="ECO:0000313" key="3">
    <source>
        <dbReference type="EMBL" id="PAK94155.1"/>
    </source>
</evidence>
<feature type="transmembrane region" description="Helical" evidence="1">
    <location>
        <begin position="21"/>
        <end position="40"/>
    </location>
</feature>
<reference evidence="4" key="1">
    <citation type="submission" date="2016-01" db="EMBL/GenBank/DDBJ databases">
        <title>Draft genome of Chromobacterium sp. F49.</title>
        <authorList>
            <person name="Hong K.W."/>
        </authorList>
    </citation>
    <scope>NUCLEOTIDE SEQUENCE [LARGE SCALE GENOMIC DNA]</scope>
    <source>
        <strain evidence="4">M40</strain>
    </source>
</reference>
<reference evidence="3 5" key="3">
    <citation type="submission" date="2017-04" db="EMBL/GenBank/DDBJ databases">
        <title>Kefir bacterial isolates.</title>
        <authorList>
            <person name="Kim Y."/>
            <person name="Blasche S."/>
            <person name="Patil K.R."/>
        </authorList>
    </citation>
    <scope>NUCLEOTIDE SEQUENCE [LARGE SCALE GENOMIC DNA]</scope>
    <source>
        <strain evidence="3 5">OG2</strain>
    </source>
</reference>
<dbReference type="AlphaFoldDB" id="A0A165EJI5"/>
<comment type="caution">
    <text evidence="3">The sequence shown here is derived from an EMBL/GenBank/DDBJ whole genome shotgun (WGS) entry which is preliminary data.</text>
</comment>
<evidence type="ECO:0000313" key="2">
    <source>
        <dbReference type="EMBL" id="KZE24606.1"/>
    </source>
</evidence>
<evidence type="ECO:0000256" key="1">
    <source>
        <dbReference type="SAM" id="Phobius"/>
    </source>
</evidence>
<proteinExistence type="predicted"/>
<accession>A0A165EJI5</accession>
<protein>
    <submittedName>
        <fullName evidence="3">Uncharacterized protein</fullName>
    </submittedName>
</protein>
<dbReference type="EMBL" id="NCWY01000014">
    <property type="protein sequence ID" value="PAK94155.1"/>
    <property type="molecule type" value="Genomic_DNA"/>
</dbReference>
<dbReference type="Proteomes" id="UP000216867">
    <property type="component" value="Unassembled WGS sequence"/>
</dbReference>